<dbReference type="InterPro" id="IPR036318">
    <property type="entry name" value="FAD-bd_PCMH-like_sf"/>
</dbReference>
<dbReference type="GO" id="GO:0008762">
    <property type="term" value="F:UDP-N-acetylmuramate dehydrogenase activity"/>
    <property type="evidence" value="ECO:0007669"/>
    <property type="project" value="UniProtKB-UniRule"/>
</dbReference>
<evidence type="ECO:0000256" key="4">
    <source>
        <dbReference type="ARBA" id="ARBA00004752"/>
    </source>
</evidence>
<keyword evidence="16 19" id="KW-0961">Cell wall biogenesis/degradation</keyword>
<dbReference type="InterPro" id="IPR016166">
    <property type="entry name" value="FAD-bd_PCMH"/>
</dbReference>
<dbReference type="Gene3D" id="3.90.78.10">
    <property type="entry name" value="UDP-N-acetylenolpyruvoylglucosamine reductase, C-terminal domain"/>
    <property type="match status" value="1"/>
</dbReference>
<keyword evidence="12 19" id="KW-0133">Cell shape</keyword>
<dbReference type="SUPFAM" id="SSF56194">
    <property type="entry name" value="Uridine diphospho-N-Acetylenolpyruvylglucosamine reductase, MurB, C-terminal domain"/>
    <property type="match status" value="1"/>
</dbReference>
<dbReference type="EC" id="1.3.1.98" evidence="5 19"/>
<name>A0A1H7X5Z8_9BACT</name>
<evidence type="ECO:0000256" key="11">
    <source>
        <dbReference type="ARBA" id="ARBA00022857"/>
    </source>
</evidence>
<dbReference type="GO" id="GO:0005829">
    <property type="term" value="C:cytosol"/>
    <property type="evidence" value="ECO:0007669"/>
    <property type="project" value="TreeGrafter"/>
</dbReference>
<dbReference type="InterPro" id="IPR036635">
    <property type="entry name" value="MurB_C_sf"/>
</dbReference>
<dbReference type="SUPFAM" id="SSF56176">
    <property type="entry name" value="FAD-binding/transporter-associated domain-like"/>
    <property type="match status" value="1"/>
</dbReference>
<evidence type="ECO:0000256" key="13">
    <source>
        <dbReference type="ARBA" id="ARBA00022984"/>
    </source>
</evidence>
<dbReference type="Pfam" id="PF01565">
    <property type="entry name" value="FAD_binding_4"/>
    <property type="match status" value="1"/>
</dbReference>
<evidence type="ECO:0000256" key="8">
    <source>
        <dbReference type="ARBA" id="ARBA00022618"/>
    </source>
</evidence>
<dbReference type="Proteomes" id="UP000198744">
    <property type="component" value="Unassembled WGS sequence"/>
</dbReference>
<evidence type="ECO:0000313" key="21">
    <source>
        <dbReference type="EMBL" id="SEM29024.1"/>
    </source>
</evidence>
<dbReference type="NCBIfam" id="NF010480">
    <property type="entry name" value="PRK13905.1"/>
    <property type="match status" value="1"/>
</dbReference>
<keyword evidence="10 19" id="KW-0274">FAD</keyword>
<evidence type="ECO:0000256" key="14">
    <source>
        <dbReference type="ARBA" id="ARBA00023002"/>
    </source>
</evidence>
<feature type="active site" evidence="19">
    <location>
        <position position="300"/>
    </location>
</feature>
<keyword evidence="14 19" id="KW-0560">Oxidoreductase</keyword>
<dbReference type="NCBIfam" id="TIGR00179">
    <property type="entry name" value="murB"/>
    <property type="match status" value="1"/>
</dbReference>
<dbReference type="RefSeq" id="WP_175476422.1">
    <property type="nucleotide sequence ID" value="NZ_FOBS01000009.1"/>
</dbReference>
<organism evidence="21 22">
    <name type="scientific">Syntrophus gentianae</name>
    <dbReference type="NCBI Taxonomy" id="43775"/>
    <lineage>
        <taxon>Bacteria</taxon>
        <taxon>Pseudomonadati</taxon>
        <taxon>Thermodesulfobacteriota</taxon>
        <taxon>Syntrophia</taxon>
        <taxon>Syntrophales</taxon>
        <taxon>Syntrophaceae</taxon>
        <taxon>Syntrophus</taxon>
    </lineage>
</organism>
<evidence type="ECO:0000256" key="6">
    <source>
        <dbReference type="ARBA" id="ARBA00015188"/>
    </source>
</evidence>
<evidence type="ECO:0000259" key="20">
    <source>
        <dbReference type="PROSITE" id="PS51387"/>
    </source>
</evidence>
<evidence type="ECO:0000256" key="19">
    <source>
        <dbReference type="HAMAP-Rule" id="MF_00037"/>
    </source>
</evidence>
<comment type="function">
    <text evidence="2 19">Cell wall formation.</text>
</comment>
<proteinExistence type="inferred from homology"/>
<accession>A0A1H7X5Z8</accession>
<comment type="cofactor">
    <cofactor evidence="1 19">
        <name>FAD</name>
        <dbReference type="ChEBI" id="CHEBI:57692"/>
    </cofactor>
</comment>
<dbReference type="InterPro" id="IPR011601">
    <property type="entry name" value="MurB_C"/>
</dbReference>
<dbReference type="GO" id="GO:0051301">
    <property type="term" value="P:cell division"/>
    <property type="evidence" value="ECO:0007669"/>
    <property type="project" value="UniProtKB-KW"/>
</dbReference>
<evidence type="ECO:0000256" key="2">
    <source>
        <dbReference type="ARBA" id="ARBA00003921"/>
    </source>
</evidence>
<evidence type="ECO:0000256" key="7">
    <source>
        <dbReference type="ARBA" id="ARBA00022490"/>
    </source>
</evidence>
<evidence type="ECO:0000256" key="1">
    <source>
        <dbReference type="ARBA" id="ARBA00001974"/>
    </source>
</evidence>
<keyword evidence="11 19" id="KW-0521">NADP</keyword>
<feature type="active site" evidence="19">
    <location>
        <position position="181"/>
    </location>
</feature>
<dbReference type="GO" id="GO:0071555">
    <property type="term" value="P:cell wall organization"/>
    <property type="evidence" value="ECO:0007669"/>
    <property type="project" value="UniProtKB-KW"/>
</dbReference>
<dbReference type="GO" id="GO:0071949">
    <property type="term" value="F:FAD binding"/>
    <property type="evidence" value="ECO:0007669"/>
    <property type="project" value="InterPro"/>
</dbReference>
<evidence type="ECO:0000256" key="16">
    <source>
        <dbReference type="ARBA" id="ARBA00023316"/>
    </source>
</evidence>
<comment type="pathway">
    <text evidence="4 19">Cell wall biogenesis; peptidoglycan biosynthesis.</text>
</comment>
<dbReference type="UniPathway" id="UPA00219"/>
<keyword evidence="9 19" id="KW-0285">Flavoprotein</keyword>
<dbReference type="GO" id="GO:0008360">
    <property type="term" value="P:regulation of cell shape"/>
    <property type="evidence" value="ECO:0007669"/>
    <property type="project" value="UniProtKB-KW"/>
</dbReference>
<dbReference type="AlphaFoldDB" id="A0A1H7X5Z8"/>
<dbReference type="EMBL" id="FOBS01000009">
    <property type="protein sequence ID" value="SEM29024.1"/>
    <property type="molecule type" value="Genomic_DNA"/>
</dbReference>
<keyword evidence="8 19" id="KW-0132">Cell division</keyword>
<evidence type="ECO:0000256" key="9">
    <source>
        <dbReference type="ARBA" id="ARBA00022630"/>
    </source>
</evidence>
<protein>
    <recommendedName>
        <fullName evidence="6 19">UDP-N-acetylenolpyruvoylglucosamine reductase</fullName>
        <ecNumber evidence="5 19">1.3.1.98</ecNumber>
    </recommendedName>
    <alternativeName>
        <fullName evidence="17 19">UDP-N-acetylmuramate dehydrogenase</fullName>
    </alternativeName>
</protein>
<evidence type="ECO:0000256" key="15">
    <source>
        <dbReference type="ARBA" id="ARBA00023306"/>
    </source>
</evidence>
<comment type="catalytic activity">
    <reaction evidence="18 19">
        <text>UDP-N-acetyl-alpha-D-muramate + NADP(+) = UDP-N-acetyl-3-O-(1-carboxyvinyl)-alpha-D-glucosamine + NADPH + H(+)</text>
        <dbReference type="Rhea" id="RHEA:12248"/>
        <dbReference type="ChEBI" id="CHEBI:15378"/>
        <dbReference type="ChEBI" id="CHEBI:57783"/>
        <dbReference type="ChEBI" id="CHEBI:58349"/>
        <dbReference type="ChEBI" id="CHEBI:68483"/>
        <dbReference type="ChEBI" id="CHEBI:70757"/>
        <dbReference type="EC" id="1.3.1.98"/>
    </reaction>
</comment>
<keyword evidence="7 19" id="KW-0963">Cytoplasm</keyword>
<evidence type="ECO:0000256" key="18">
    <source>
        <dbReference type="ARBA" id="ARBA00048914"/>
    </source>
</evidence>
<dbReference type="InterPro" id="IPR006094">
    <property type="entry name" value="Oxid_FAD_bind_N"/>
</dbReference>
<keyword evidence="13 19" id="KW-0573">Peptidoglycan synthesis</keyword>
<dbReference type="Gene3D" id="3.30.43.10">
    <property type="entry name" value="Uridine Diphospho-n-acetylenolpyruvylglucosamine Reductase, domain 2"/>
    <property type="match status" value="1"/>
</dbReference>
<dbReference type="STRING" id="43775.SAMN04489760_10974"/>
<dbReference type="Pfam" id="PF02873">
    <property type="entry name" value="MurB_C"/>
    <property type="match status" value="1"/>
</dbReference>
<comment type="subcellular location">
    <subcellularLocation>
        <location evidence="3 19">Cytoplasm</location>
    </subcellularLocation>
</comment>
<gene>
    <name evidence="19" type="primary">murB</name>
    <name evidence="21" type="ORF">SAMN04489760_10974</name>
</gene>
<sequence length="308" mass="33674">MRHDASFQEELTSCVSDAVLFDEPLDRHTSMGVGGPADALVSPQSREDLARLISLLRKNKVPYLALGNGTNLLVRDGGYRGVVVSLQGLKHLTWSPSADGAIRVRAEAGVPLAAIVRLCQKESLTGMEFCAGIPGSVGGAVRMNAGAYGREMKDVVAEVTVLNEHQALENRSCRDLTFEYRRLILPDSAVIVSAEFVLYPGNREEIAVRIDEILSLRKKKHPLNLRNAGSIFKNPRSIPAGRLIEEVGLKGKRRGDAMVSELHGNFIVNLGHARTAEIVDLMEEIQVRVRDARDIHLEAEVQIVGEDG</sequence>
<dbReference type="PROSITE" id="PS51387">
    <property type="entry name" value="FAD_PCMH"/>
    <property type="match status" value="1"/>
</dbReference>
<evidence type="ECO:0000256" key="10">
    <source>
        <dbReference type="ARBA" id="ARBA00022827"/>
    </source>
</evidence>
<dbReference type="InterPro" id="IPR003170">
    <property type="entry name" value="MurB"/>
</dbReference>
<feature type="domain" description="FAD-binding PCMH-type" evidence="20">
    <location>
        <begin position="33"/>
        <end position="201"/>
    </location>
</feature>
<dbReference type="InterPro" id="IPR016169">
    <property type="entry name" value="FAD-bd_PCMH_sub2"/>
</dbReference>
<keyword evidence="15 19" id="KW-0131">Cell cycle</keyword>
<dbReference type="InterPro" id="IPR016167">
    <property type="entry name" value="FAD-bd_PCMH_sub1"/>
</dbReference>
<feature type="active site" description="Proton donor" evidence="19">
    <location>
        <position position="230"/>
    </location>
</feature>
<comment type="similarity">
    <text evidence="19">Belongs to the MurB family.</text>
</comment>
<evidence type="ECO:0000256" key="3">
    <source>
        <dbReference type="ARBA" id="ARBA00004496"/>
    </source>
</evidence>
<evidence type="ECO:0000256" key="17">
    <source>
        <dbReference type="ARBA" id="ARBA00031026"/>
    </source>
</evidence>
<dbReference type="PANTHER" id="PTHR21071:SF4">
    <property type="entry name" value="UDP-N-ACETYLENOLPYRUVOYLGLUCOSAMINE REDUCTASE"/>
    <property type="match status" value="1"/>
</dbReference>
<dbReference type="PANTHER" id="PTHR21071">
    <property type="entry name" value="UDP-N-ACETYLENOLPYRUVOYLGLUCOSAMINE REDUCTASE"/>
    <property type="match status" value="1"/>
</dbReference>
<evidence type="ECO:0000313" key="22">
    <source>
        <dbReference type="Proteomes" id="UP000198744"/>
    </source>
</evidence>
<reference evidence="21 22" key="1">
    <citation type="submission" date="2016-10" db="EMBL/GenBank/DDBJ databases">
        <authorList>
            <person name="de Groot N.N."/>
        </authorList>
    </citation>
    <scope>NUCLEOTIDE SEQUENCE [LARGE SCALE GENOMIC DNA]</scope>
    <source>
        <strain evidence="21 22">DSM 8423</strain>
    </source>
</reference>
<keyword evidence="22" id="KW-1185">Reference proteome</keyword>
<evidence type="ECO:0000256" key="5">
    <source>
        <dbReference type="ARBA" id="ARBA00012518"/>
    </source>
</evidence>
<evidence type="ECO:0000256" key="12">
    <source>
        <dbReference type="ARBA" id="ARBA00022960"/>
    </source>
</evidence>
<dbReference type="Gene3D" id="3.30.465.10">
    <property type="match status" value="1"/>
</dbReference>
<dbReference type="HAMAP" id="MF_00037">
    <property type="entry name" value="MurB"/>
    <property type="match status" value="1"/>
</dbReference>
<dbReference type="GO" id="GO:0009252">
    <property type="term" value="P:peptidoglycan biosynthetic process"/>
    <property type="evidence" value="ECO:0007669"/>
    <property type="project" value="UniProtKB-UniRule"/>
</dbReference>